<dbReference type="RefSeq" id="WP_068401038.1">
    <property type="nucleotide sequence ID" value="NZ_CP014504.1"/>
</dbReference>
<evidence type="ECO:0008006" key="5">
    <source>
        <dbReference type="Google" id="ProtNLM"/>
    </source>
</evidence>
<dbReference type="EMBL" id="CP014504">
    <property type="protein sequence ID" value="AMP99269.1"/>
    <property type="molecule type" value="Genomic_DNA"/>
</dbReference>
<feature type="chain" id="PRO_5007280422" description="DUF5666 domain-containing protein" evidence="2">
    <location>
        <begin position="25"/>
        <end position="254"/>
    </location>
</feature>
<feature type="compositionally biased region" description="Basic and acidic residues" evidence="1">
    <location>
        <begin position="51"/>
        <end position="60"/>
    </location>
</feature>
<keyword evidence="4" id="KW-1185">Reference proteome</keyword>
<sequence precursor="true">MKNQINKTWLTMLLLLAGTYAVNAQQVTPPPAPSPIKPELLANGPQQPPRPPRDGQKPGDDEGPMEVEAVKLTTIKGTVVNPVANERFEYNGLLIKTNSGTMTVMFPPHLGEQILAKAKNGSVITITGFERTNPEGKKEFHLVSLDANGSIIADAPPVAPRAPAAQEQKNITATIKELNYSLRKDVNGFTLSSGESVNIPSHIARQLSSQLKAGEKVTVNGFLEPKRPGVVYSRNIAIIRPQTLTINGQAYLVR</sequence>
<dbReference type="Proteomes" id="UP000071561">
    <property type="component" value="Chromosome"/>
</dbReference>
<evidence type="ECO:0000256" key="2">
    <source>
        <dbReference type="SAM" id="SignalP"/>
    </source>
</evidence>
<dbReference type="AlphaFoldDB" id="A0A127VDD4"/>
<feature type="signal peptide" evidence="2">
    <location>
        <begin position="1"/>
        <end position="24"/>
    </location>
</feature>
<evidence type="ECO:0000313" key="3">
    <source>
        <dbReference type="EMBL" id="AMP99269.1"/>
    </source>
</evidence>
<organism evidence="3 4">
    <name type="scientific">Pedobacter cryoconitis</name>
    <dbReference type="NCBI Taxonomy" id="188932"/>
    <lineage>
        <taxon>Bacteria</taxon>
        <taxon>Pseudomonadati</taxon>
        <taxon>Bacteroidota</taxon>
        <taxon>Sphingobacteriia</taxon>
        <taxon>Sphingobacteriales</taxon>
        <taxon>Sphingobacteriaceae</taxon>
        <taxon>Pedobacter</taxon>
    </lineage>
</organism>
<dbReference type="PATRIC" id="fig|188932.3.peg.2484"/>
<keyword evidence="2" id="KW-0732">Signal</keyword>
<feature type="region of interest" description="Disordered" evidence="1">
    <location>
        <begin position="27"/>
        <end position="64"/>
    </location>
</feature>
<reference evidence="3 4" key="1">
    <citation type="submission" date="2016-03" db="EMBL/GenBank/DDBJ databases">
        <title>Complete genome sequence of Pedobacter cryoconitis PAMC 27485.</title>
        <authorList>
            <person name="Lee J."/>
            <person name="Kim O.-S."/>
        </authorList>
    </citation>
    <scope>NUCLEOTIDE SEQUENCE [LARGE SCALE GENOMIC DNA]</scope>
    <source>
        <strain evidence="3 4">PAMC 27485</strain>
    </source>
</reference>
<evidence type="ECO:0000256" key="1">
    <source>
        <dbReference type="SAM" id="MobiDB-lite"/>
    </source>
</evidence>
<proteinExistence type="predicted"/>
<evidence type="ECO:0000313" key="4">
    <source>
        <dbReference type="Proteomes" id="UP000071561"/>
    </source>
</evidence>
<protein>
    <recommendedName>
        <fullName evidence="5">DUF5666 domain-containing protein</fullName>
    </recommendedName>
</protein>
<accession>A0A127VDD4</accession>
<dbReference type="KEGG" id="pcm:AY601_2375"/>
<gene>
    <name evidence="3" type="ORF">AY601_2375</name>
</gene>
<dbReference type="OrthoDB" id="880749at2"/>
<name>A0A127VDD4_9SPHI</name>